<feature type="non-terminal residue" evidence="1">
    <location>
        <position position="1"/>
    </location>
</feature>
<feature type="non-terminal residue" evidence="1">
    <location>
        <position position="98"/>
    </location>
</feature>
<protein>
    <submittedName>
        <fullName evidence="1">Uncharacterized protein</fullName>
    </submittedName>
</protein>
<keyword evidence="2" id="KW-1185">Reference proteome</keyword>
<proteinExistence type="predicted"/>
<dbReference type="AlphaFoldDB" id="A0A167SMB7"/>
<dbReference type="Proteomes" id="UP000076532">
    <property type="component" value="Unassembled WGS sequence"/>
</dbReference>
<sequence length="98" mass="10769">YQKDSPATRMNLRQQFYSLAHDPTSGVMSFVNAISAVVRQLESIGHKPAVDEITDKLLIGLHPSFSAVRTTLSLRSPEPSVKDIVSALKQFEASEILS</sequence>
<reference evidence="1 2" key="1">
    <citation type="journal article" date="2016" name="Mol. Biol. Evol.">
        <title>Comparative Genomics of Early-Diverging Mushroom-Forming Fungi Provides Insights into the Origins of Lignocellulose Decay Capabilities.</title>
        <authorList>
            <person name="Nagy L.G."/>
            <person name="Riley R."/>
            <person name="Tritt A."/>
            <person name="Adam C."/>
            <person name="Daum C."/>
            <person name="Floudas D."/>
            <person name="Sun H."/>
            <person name="Yadav J.S."/>
            <person name="Pangilinan J."/>
            <person name="Larsson K.H."/>
            <person name="Matsuura K."/>
            <person name="Barry K."/>
            <person name="Labutti K."/>
            <person name="Kuo R."/>
            <person name="Ohm R.A."/>
            <person name="Bhattacharya S.S."/>
            <person name="Shirouzu T."/>
            <person name="Yoshinaga Y."/>
            <person name="Martin F.M."/>
            <person name="Grigoriev I.V."/>
            <person name="Hibbett D.S."/>
        </authorList>
    </citation>
    <scope>NUCLEOTIDE SEQUENCE [LARGE SCALE GENOMIC DNA]</scope>
    <source>
        <strain evidence="1 2">CBS 109695</strain>
    </source>
</reference>
<organism evidence="1 2">
    <name type="scientific">Athelia psychrophila</name>
    <dbReference type="NCBI Taxonomy" id="1759441"/>
    <lineage>
        <taxon>Eukaryota</taxon>
        <taxon>Fungi</taxon>
        <taxon>Dikarya</taxon>
        <taxon>Basidiomycota</taxon>
        <taxon>Agaricomycotina</taxon>
        <taxon>Agaricomycetes</taxon>
        <taxon>Agaricomycetidae</taxon>
        <taxon>Atheliales</taxon>
        <taxon>Atheliaceae</taxon>
        <taxon>Athelia</taxon>
    </lineage>
</organism>
<dbReference type="EMBL" id="KV419087">
    <property type="protein sequence ID" value="KZP02063.1"/>
    <property type="molecule type" value="Genomic_DNA"/>
</dbReference>
<gene>
    <name evidence="1" type="ORF">FIBSPDRAFT_711921</name>
</gene>
<evidence type="ECO:0000313" key="2">
    <source>
        <dbReference type="Proteomes" id="UP000076532"/>
    </source>
</evidence>
<evidence type="ECO:0000313" key="1">
    <source>
        <dbReference type="EMBL" id="KZP02063.1"/>
    </source>
</evidence>
<dbReference type="OrthoDB" id="3066634at2759"/>
<dbReference type="Pfam" id="PF14223">
    <property type="entry name" value="Retrotran_gag_2"/>
    <property type="match status" value="1"/>
</dbReference>
<name>A0A167SMB7_9AGAM</name>
<accession>A0A167SMB7</accession>